<dbReference type="Proteomes" id="UP001166093">
    <property type="component" value="Unassembled WGS sequence"/>
</dbReference>
<evidence type="ECO:0000313" key="2">
    <source>
        <dbReference type="EMBL" id="MBN3288019.1"/>
    </source>
</evidence>
<feature type="non-terminal residue" evidence="2">
    <location>
        <position position="149"/>
    </location>
</feature>
<evidence type="ECO:0000313" key="3">
    <source>
        <dbReference type="Proteomes" id="UP001166093"/>
    </source>
</evidence>
<dbReference type="SUPFAM" id="SSF53098">
    <property type="entry name" value="Ribonuclease H-like"/>
    <property type="match status" value="1"/>
</dbReference>
<feature type="domain" description="HAT C-terminal dimerisation" evidence="1">
    <location>
        <begin position="73"/>
        <end position="148"/>
    </location>
</feature>
<dbReference type="Pfam" id="PF05699">
    <property type="entry name" value="Dimer_Tnp_hAT"/>
    <property type="match status" value="1"/>
</dbReference>
<name>A0ABS2YPB2_POLSP</name>
<proteinExistence type="predicted"/>
<dbReference type="EMBL" id="JAAWVQ010171370">
    <property type="protein sequence ID" value="MBN3288019.1"/>
    <property type="molecule type" value="Genomic_DNA"/>
</dbReference>
<reference evidence="2" key="1">
    <citation type="journal article" date="2021" name="Cell">
        <title>Tracing the genetic footprints of vertebrate landing in non-teleost ray-finned fishes.</title>
        <authorList>
            <person name="Bi X."/>
            <person name="Wang K."/>
            <person name="Yang L."/>
            <person name="Pan H."/>
            <person name="Jiang H."/>
            <person name="Wei Q."/>
            <person name="Fang M."/>
            <person name="Yu H."/>
            <person name="Zhu C."/>
            <person name="Cai Y."/>
            <person name="He Y."/>
            <person name="Gan X."/>
            <person name="Zeng H."/>
            <person name="Yu D."/>
            <person name="Zhu Y."/>
            <person name="Jiang H."/>
            <person name="Qiu Q."/>
            <person name="Yang H."/>
            <person name="Zhang Y.E."/>
            <person name="Wang W."/>
            <person name="Zhu M."/>
            <person name="He S."/>
            <person name="Zhang G."/>
        </authorList>
    </citation>
    <scope>NUCLEOTIDE SEQUENCE</scope>
    <source>
        <strain evidence="2">Pddl_001</strain>
    </source>
</reference>
<dbReference type="PANTHER" id="PTHR46481">
    <property type="entry name" value="ZINC FINGER BED DOMAIN-CONTAINING PROTEIN 4"/>
    <property type="match status" value="1"/>
</dbReference>
<evidence type="ECO:0000259" key="1">
    <source>
        <dbReference type="Pfam" id="PF05699"/>
    </source>
</evidence>
<dbReference type="PANTHER" id="PTHR46481:SF9">
    <property type="entry name" value="ZINC FINGER BED DOMAIN-CONTAINING PROTEIN 1-LIKE"/>
    <property type="match status" value="1"/>
</dbReference>
<dbReference type="InterPro" id="IPR012337">
    <property type="entry name" value="RNaseH-like_sf"/>
</dbReference>
<organism evidence="2 3">
    <name type="scientific">Polyodon spathula</name>
    <name type="common">North American paddlefish</name>
    <name type="synonym">Squalus spathula</name>
    <dbReference type="NCBI Taxonomy" id="7913"/>
    <lineage>
        <taxon>Eukaryota</taxon>
        <taxon>Metazoa</taxon>
        <taxon>Chordata</taxon>
        <taxon>Craniata</taxon>
        <taxon>Vertebrata</taxon>
        <taxon>Euteleostomi</taxon>
        <taxon>Actinopterygii</taxon>
        <taxon>Chondrostei</taxon>
        <taxon>Acipenseriformes</taxon>
        <taxon>Polyodontidae</taxon>
        <taxon>Polyodon</taxon>
    </lineage>
</organism>
<keyword evidence="3" id="KW-1185">Reference proteome</keyword>
<feature type="non-terminal residue" evidence="2">
    <location>
        <position position="1"/>
    </location>
</feature>
<dbReference type="InterPro" id="IPR052035">
    <property type="entry name" value="ZnF_BED_domain_contain"/>
</dbReference>
<protein>
    <submittedName>
        <fullName evidence="2">ZBED1 protein</fullName>
    </submittedName>
</protein>
<comment type="caution">
    <text evidence="2">The sequence shown here is derived from an EMBL/GenBank/DDBJ whole genome shotgun (WGS) entry which is preliminary data.</text>
</comment>
<gene>
    <name evidence="2" type="primary">Zbed1_8</name>
    <name evidence="2" type="ORF">GTO93_0013647</name>
</gene>
<dbReference type="InterPro" id="IPR008906">
    <property type="entry name" value="HATC_C_dom"/>
</dbReference>
<accession>A0ABS2YPB2</accession>
<sequence>IALTTDGWTSQTEVIQRFINETGLVNEHGSSENKASRRTALTVMGDLFGDTYTCRQEETKNYEIQLMQEMAGYVKETPLSADSNPLEWWKKSVLKYPHLAQLAKKYLCVPGMYVRSERVFSTAGNTVNKKRAALDPKQVDRLVFLANNI</sequence>